<dbReference type="AlphaFoldDB" id="K9WXD7"/>
<dbReference type="EMBL" id="CP003642">
    <property type="protein sequence ID" value="AFZ25035.1"/>
    <property type="molecule type" value="Genomic_DNA"/>
</dbReference>
<evidence type="ECO:0000313" key="2">
    <source>
        <dbReference type="Proteomes" id="UP000010475"/>
    </source>
</evidence>
<dbReference type="HOGENOM" id="CLU_1502048_0_0_3"/>
<accession>K9WXD7</accession>
<organism evidence="1 2">
    <name type="scientific">Cylindrospermum stagnale PCC 7417</name>
    <dbReference type="NCBI Taxonomy" id="56107"/>
    <lineage>
        <taxon>Bacteria</taxon>
        <taxon>Bacillati</taxon>
        <taxon>Cyanobacteriota</taxon>
        <taxon>Cyanophyceae</taxon>
        <taxon>Nostocales</taxon>
        <taxon>Nostocaceae</taxon>
        <taxon>Cylindrospermum</taxon>
    </lineage>
</organism>
<dbReference type="Proteomes" id="UP000010475">
    <property type="component" value="Chromosome"/>
</dbReference>
<dbReference type="KEGG" id="csg:Cylst_2841"/>
<dbReference type="STRING" id="56107.Cylst_2841"/>
<proteinExistence type="predicted"/>
<name>K9WXD7_9NOST</name>
<dbReference type="RefSeq" id="WP_015208288.1">
    <property type="nucleotide sequence ID" value="NC_019757.1"/>
</dbReference>
<dbReference type="OrthoDB" id="581543at2"/>
<sequence length="173" mass="19586">MAASEKPTQKAVKATISLGSIPLDVYQMPDGSYKLYVESVIGAIDRPNDDLLRFLNGKSPQALPYKDRSLQQEPMVEVEDYGGYIKPIPVNLATAYWLYHTIKGNPKAQALVQASLIETIERRADKAFEFKRTEEEYNQKFGETLEDILADKKEEISDRRMPGDDLYLPEGIN</sequence>
<keyword evidence="2" id="KW-1185">Reference proteome</keyword>
<evidence type="ECO:0000313" key="1">
    <source>
        <dbReference type="EMBL" id="AFZ25035.1"/>
    </source>
</evidence>
<protein>
    <submittedName>
        <fullName evidence="1">Uncharacterized protein</fullName>
    </submittedName>
</protein>
<reference evidence="1 2" key="1">
    <citation type="submission" date="2012-06" db="EMBL/GenBank/DDBJ databases">
        <title>Finished chromosome of genome of Cylindrospermum stagnale PCC 7417.</title>
        <authorList>
            <consortium name="US DOE Joint Genome Institute"/>
            <person name="Gugger M."/>
            <person name="Coursin T."/>
            <person name="Rippka R."/>
            <person name="Tandeau De Marsac N."/>
            <person name="Huntemann M."/>
            <person name="Wei C.-L."/>
            <person name="Han J."/>
            <person name="Detter J.C."/>
            <person name="Han C."/>
            <person name="Tapia R."/>
            <person name="Chen A."/>
            <person name="Kyrpides N."/>
            <person name="Mavromatis K."/>
            <person name="Markowitz V."/>
            <person name="Szeto E."/>
            <person name="Ivanova N."/>
            <person name="Pagani I."/>
            <person name="Pati A."/>
            <person name="Goodwin L."/>
            <person name="Nordberg H.P."/>
            <person name="Cantor M.N."/>
            <person name="Hua S.X."/>
            <person name="Woyke T."/>
            <person name="Kerfeld C.A."/>
        </authorList>
    </citation>
    <scope>NUCLEOTIDE SEQUENCE [LARGE SCALE GENOMIC DNA]</scope>
    <source>
        <strain evidence="1 2">PCC 7417</strain>
    </source>
</reference>
<gene>
    <name evidence="1" type="ORF">Cylst_2841</name>
</gene>